<dbReference type="InterPro" id="IPR027417">
    <property type="entry name" value="P-loop_NTPase"/>
</dbReference>
<keyword evidence="1" id="KW-0813">Transport</keyword>
<evidence type="ECO:0000256" key="1">
    <source>
        <dbReference type="ARBA" id="ARBA00022448"/>
    </source>
</evidence>
<dbReference type="PROSITE" id="PS50893">
    <property type="entry name" value="ABC_TRANSPORTER_2"/>
    <property type="match status" value="1"/>
</dbReference>
<gene>
    <name evidence="5" type="ORF">SAMN02745191_0675</name>
</gene>
<dbReference type="InterPro" id="IPR051782">
    <property type="entry name" value="ABC_Transporter_VariousFunc"/>
</dbReference>
<organism evidence="5 6">
    <name type="scientific">Anaerorhabdus furcosa</name>
    <dbReference type="NCBI Taxonomy" id="118967"/>
    <lineage>
        <taxon>Bacteria</taxon>
        <taxon>Bacillati</taxon>
        <taxon>Bacillota</taxon>
        <taxon>Erysipelotrichia</taxon>
        <taxon>Erysipelotrichales</taxon>
        <taxon>Erysipelotrichaceae</taxon>
        <taxon>Anaerorhabdus</taxon>
    </lineage>
</organism>
<keyword evidence="2" id="KW-0547">Nucleotide-binding</keyword>
<evidence type="ECO:0000313" key="6">
    <source>
        <dbReference type="Proteomes" id="UP000243297"/>
    </source>
</evidence>
<protein>
    <submittedName>
        <fullName evidence="5">ABC-2 type transport system ATP-binding protein</fullName>
    </submittedName>
</protein>
<evidence type="ECO:0000259" key="4">
    <source>
        <dbReference type="PROSITE" id="PS50893"/>
    </source>
</evidence>
<dbReference type="InterPro" id="IPR003439">
    <property type="entry name" value="ABC_transporter-like_ATP-bd"/>
</dbReference>
<dbReference type="OrthoDB" id="9808363at2"/>
<evidence type="ECO:0000313" key="5">
    <source>
        <dbReference type="EMBL" id="SJZ45208.1"/>
    </source>
</evidence>
<dbReference type="SUPFAM" id="SSF52540">
    <property type="entry name" value="P-loop containing nucleoside triphosphate hydrolases"/>
    <property type="match status" value="1"/>
</dbReference>
<proteinExistence type="predicted"/>
<sequence>MSEKELIKIEQCTKTYGKKVALCNFSCSLKGGRIVGLLGPNGSGKTTLIKILNGLLKDYQGTVLIDGQKPNTHTKSIISYLPDETYLEDWMKARDALSMFHDLYKDFDLEKCLTLMKRMDLHPDMRIKSMSKGMKEKFQLALVMSRKAKIYILDEPIGGVDPAARELILEIILNNYSEDSLVLISTHLISDIEKIFEEVIFIKDGELVISGNAEELRHERGQSIDEIFREVFKC</sequence>
<reference evidence="6" key="1">
    <citation type="submission" date="2017-02" db="EMBL/GenBank/DDBJ databases">
        <authorList>
            <person name="Varghese N."/>
            <person name="Submissions S."/>
        </authorList>
    </citation>
    <scope>NUCLEOTIDE SEQUENCE [LARGE SCALE GENOMIC DNA]</scope>
    <source>
        <strain evidence="6">ATCC 25662</strain>
    </source>
</reference>
<keyword evidence="6" id="KW-1185">Reference proteome</keyword>
<dbReference type="SMART" id="SM00382">
    <property type="entry name" value="AAA"/>
    <property type="match status" value="1"/>
</dbReference>
<dbReference type="CDD" id="cd03230">
    <property type="entry name" value="ABC_DR_subfamily_A"/>
    <property type="match status" value="1"/>
</dbReference>
<dbReference type="Proteomes" id="UP000243297">
    <property type="component" value="Unassembled WGS sequence"/>
</dbReference>
<dbReference type="PANTHER" id="PTHR42939">
    <property type="entry name" value="ABC TRANSPORTER ATP-BINDING PROTEIN ALBC-RELATED"/>
    <property type="match status" value="1"/>
</dbReference>
<dbReference type="GO" id="GO:0005524">
    <property type="term" value="F:ATP binding"/>
    <property type="evidence" value="ECO:0007669"/>
    <property type="project" value="UniProtKB-KW"/>
</dbReference>
<dbReference type="Pfam" id="PF00005">
    <property type="entry name" value="ABC_tran"/>
    <property type="match status" value="1"/>
</dbReference>
<evidence type="ECO:0000256" key="2">
    <source>
        <dbReference type="ARBA" id="ARBA00022741"/>
    </source>
</evidence>
<keyword evidence="3 5" id="KW-0067">ATP-binding</keyword>
<evidence type="ECO:0000256" key="3">
    <source>
        <dbReference type="ARBA" id="ARBA00022840"/>
    </source>
</evidence>
<dbReference type="EMBL" id="FUWY01000001">
    <property type="protein sequence ID" value="SJZ45208.1"/>
    <property type="molecule type" value="Genomic_DNA"/>
</dbReference>
<dbReference type="GO" id="GO:0016887">
    <property type="term" value="F:ATP hydrolysis activity"/>
    <property type="evidence" value="ECO:0007669"/>
    <property type="project" value="InterPro"/>
</dbReference>
<dbReference type="PANTHER" id="PTHR42939:SF1">
    <property type="entry name" value="ABC TRANSPORTER ATP-BINDING PROTEIN ALBC-RELATED"/>
    <property type="match status" value="1"/>
</dbReference>
<accession>A0A1T4KS90</accession>
<dbReference type="STRING" id="118967.SAMN02745191_0675"/>
<name>A0A1T4KS90_9FIRM</name>
<dbReference type="Gene3D" id="3.40.50.300">
    <property type="entry name" value="P-loop containing nucleotide triphosphate hydrolases"/>
    <property type="match status" value="1"/>
</dbReference>
<feature type="domain" description="ABC transporter" evidence="4">
    <location>
        <begin position="7"/>
        <end position="229"/>
    </location>
</feature>
<dbReference type="RefSeq" id="WP_078711096.1">
    <property type="nucleotide sequence ID" value="NZ_FUWY01000001.1"/>
</dbReference>
<dbReference type="AlphaFoldDB" id="A0A1T4KS90"/>
<dbReference type="InterPro" id="IPR003593">
    <property type="entry name" value="AAA+_ATPase"/>
</dbReference>